<dbReference type="InterPro" id="IPR002048">
    <property type="entry name" value="EF_hand_dom"/>
</dbReference>
<dbReference type="GO" id="GO:0005783">
    <property type="term" value="C:endoplasmic reticulum"/>
    <property type="evidence" value="ECO:0007669"/>
    <property type="project" value="TreeGrafter"/>
</dbReference>
<accession>A0A498ID11</accession>
<dbReference type="FunFam" id="1.10.238.10:FF:000960">
    <property type="entry name" value="Uncharacterized protein"/>
    <property type="match status" value="1"/>
</dbReference>
<reference evidence="4 5" key="1">
    <citation type="submission" date="2018-10" db="EMBL/GenBank/DDBJ databases">
        <title>A high-quality apple genome assembly.</title>
        <authorList>
            <person name="Hu J."/>
        </authorList>
    </citation>
    <scope>NUCLEOTIDE SEQUENCE [LARGE SCALE GENOMIC DNA]</scope>
    <source>
        <strain evidence="5">cv. HFTH1</strain>
        <tissue evidence="4">Young leaf</tissue>
    </source>
</reference>
<keyword evidence="1" id="KW-0106">Calcium</keyword>
<dbReference type="PANTHER" id="PTHR10827:SF101">
    <property type="entry name" value="CALCIUM-BINDING EF HAND FAMILY PROTEIN"/>
    <property type="match status" value="1"/>
</dbReference>
<sequence length="473" mass="55217">MVRPSVSVIIYSAIAVLVLLLISHSPKKPGNHRHRRLKLRSNFTFSPPLHHHNPIPFDPLVADIERRREDRKWEQQHFDHAFNASHHSAPAAESQPEWEDFMDAEDYLNDDERFNVTSRLLLLFPKVDVDPADGFVTEHELTQWNLNQAQREVLHRTERDMELHDKNLDGFVSFAEYQPPSWAQNADNSSFGYDMGWWKEEHFNASDANGDGLLNLTEFNDFLHPADSKNPKLLTWLCREEVRERDTDKDEKINFKEFFHGLFDLVRNYDEEDHNSTHQSDDSMESPARNLFAQLDKDGDGYLSDEEILPIIGKIHPSEHYYAKQQADYIISQADTDKDGRLTLGEMIENPYVFYSAIFSDDEEEDYGTRKSSKSLLLVLFLFVDMELDYQIMRESDSTSRGIGAPWLARLVIWSHLEEGFIYLIELLDNRPTRCKHKCNRQTGEGRRTFLSLLFKIVWQSSRVLPCLRQVTV</sequence>
<dbReference type="STRING" id="3750.A0A498ID11"/>
<feature type="domain" description="EF-hand" evidence="3">
    <location>
        <begin position="322"/>
        <end position="357"/>
    </location>
</feature>
<proteinExistence type="predicted"/>
<evidence type="ECO:0000256" key="1">
    <source>
        <dbReference type="ARBA" id="ARBA00022837"/>
    </source>
</evidence>
<dbReference type="SMART" id="SM00054">
    <property type="entry name" value="EFh"/>
    <property type="match status" value="4"/>
</dbReference>
<evidence type="ECO:0000313" key="5">
    <source>
        <dbReference type="Proteomes" id="UP000290289"/>
    </source>
</evidence>
<comment type="caution">
    <text evidence="4">The sequence shown here is derived from an EMBL/GenBank/DDBJ whole genome shotgun (WGS) entry which is preliminary data.</text>
</comment>
<dbReference type="GO" id="GO:0005509">
    <property type="term" value="F:calcium ion binding"/>
    <property type="evidence" value="ECO:0007669"/>
    <property type="project" value="InterPro"/>
</dbReference>
<dbReference type="Proteomes" id="UP000290289">
    <property type="component" value="Chromosome 13"/>
</dbReference>
<keyword evidence="5" id="KW-1185">Reference proteome</keyword>
<keyword evidence="2" id="KW-0472">Membrane</keyword>
<feature type="domain" description="EF-hand" evidence="3">
    <location>
        <begin position="283"/>
        <end position="318"/>
    </location>
</feature>
<dbReference type="PANTHER" id="PTHR10827">
    <property type="entry name" value="RETICULOCALBIN"/>
    <property type="match status" value="1"/>
</dbReference>
<evidence type="ECO:0000313" key="4">
    <source>
        <dbReference type="EMBL" id="RXH79043.1"/>
    </source>
</evidence>
<dbReference type="AlphaFoldDB" id="A0A498ID11"/>
<keyword evidence="2" id="KW-1133">Transmembrane helix</keyword>
<name>A0A498ID11_MALDO</name>
<dbReference type="FunFam" id="1.10.238.10:FF:000328">
    <property type="entry name" value="Calcium-binding EF hand family protein"/>
    <property type="match status" value="1"/>
</dbReference>
<feature type="domain" description="EF-hand" evidence="3">
    <location>
        <begin position="200"/>
        <end position="229"/>
    </location>
</feature>
<dbReference type="Pfam" id="PF13499">
    <property type="entry name" value="EF-hand_7"/>
    <property type="match status" value="1"/>
</dbReference>
<dbReference type="PROSITE" id="PS50222">
    <property type="entry name" value="EF_HAND_2"/>
    <property type="match status" value="3"/>
</dbReference>
<organism evidence="4 5">
    <name type="scientific">Malus domestica</name>
    <name type="common">Apple</name>
    <name type="synonym">Pyrus malus</name>
    <dbReference type="NCBI Taxonomy" id="3750"/>
    <lineage>
        <taxon>Eukaryota</taxon>
        <taxon>Viridiplantae</taxon>
        <taxon>Streptophyta</taxon>
        <taxon>Embryophyta</taxon>
        <taxon>Tracheophyta</taxon>
        <taxon>Spermatophyta</taxon>
        <taxon>Magnoliopsida</taxon>
        <taxon>eudicotyledons</taxon>
        <taxon>Gunneridae</taxon>
        <taxon>Pentapetalae</taxon>
        <taxon>rosids</taxon>
        <taxon>fabids</taxon>
        <taxon>Rosales</taxon>
        <taxon>Rosaceae</taxon>
        <taxon>Amygdaloideae</taxon>
        <taxon>Maleae</taxon>
        <taxon>Malus</taxon>
    </lineage>
</organism>
<dbReference type="EMBL" id="RDQH01000339">
    <property type="protein sequence ID" value="RXH79043.1"/>
    <property type="molecule type" value="Genomic_DNA"/>
</dbReference>
<dbReference type="InterPro" id="IPR018247">
    <property type="entry name" value="EF_Hand_1_Ca_BS"/>
</dbReference>
<keyword evidence="2" id="KW-0812">Transmembrane</keyword>
<evidence type="ECO:0000256" key="2">
    <source>
        <dbReference type="SAM" id="Phobius"/>
    </source>
</evidence>
<protein>
    <recommendedName>
        <fullName evidence="3">EF-hand domain-containing protein</fullName>
    </recommendedName>
</protein>
<gene>
    <name evidence="4" type="ORF">DVH24_040190</name>
</gene>
<dbReference type="Gene3D" id="1.10.238.10">
    <property type="entry name" value="EF-hand"/>
    <property type="match status" value="2"/>
</dbReference>
<feature type="transmembrane region" description="Helical" evidence="2">
    <location>
        <begin position="6"/>
        <end position="26"/>
    </location>
</feature>
<dbReference type="SUPFAM" id="SSF47473">
    <property type="entry name" value="EF-hand"/>
    <property type="match status" value="2"/>
</dbReference>
<dbReference type="InterPro" id="IPR011992">
    <property type="entry name" value="EF-hand-dom_pair"/>
</dbReference>
<dbReference type="PROSITE" id="PS00018">
    <property type="entry name" value="EF_HAND_1"/>
    <property type="match status" value="3"/>
</dbReference>
<dbReference type="Pfam" id="PF13202">
    <property type="entry name" value="EF-hand_5"/>
    <property type="match status" value="1"/>
</dbReference>
<evidence type="ECO:0000259" key="3">
    <source>
        <dbReference type="PROSITE" id="PS50222"/>
    </source>
</evidence>